<feature type="transmembrane region" description="Helical" evidence="1">
    <location>
        <begin position="128"/>
        <end position="151"/>
    </location>
</feature>
<dbReference type="EMBL" id="FOYZ01000010">
    <property type="protein sequence ID" value="SFR93946.1"/>
    <property type="molecule type" value="Genomic_DNA"/>
</dbReference>
<keyword evidence="1" id="KW-0812">Transmembrane</keyword>
<keyword evidence="1" id="KW-0472">Membrane</keyword>
<feature type="transmembrane region" description="Helical" evidence="1">
    <location>
        <begin position="171"/>
        <end position="195"/>
    </location>
</feature>
<keyword evidence="3" id="KW-1185">Reference proteome</keyword>
<gene>
    <name evidence="2" type="ORF">SAMN05661086_02636</name>
</gene>
<feature type="transmembrane region" description="Helical" evidence="1">
    <location>
        <begin position="286"/>
        <end position="306"/>
    </location>
</feature>
<evidence type="ECO:0000256" key="1">
    <source>
        <dbReference type="SAM" id="Phobius"/>
    </source>
</evidence>
<evidence type="ECO:0000313" key="3">
    <source>
        <dbReference type="Proteomes" id="UP000199659"/>
    </source>
</evidence>
<protein>
    <submittedName>
        <fullName evidence="2">TraX protein</fullName>
    </submittedName>
</protein>
<accession>A0A1I6KRV8</accession>
<dbReference type="AlphaFoldDB" id="A0A1I6KRV8"/>
<feature type="transmembrane region" description="Helical" evidence="1">
    <location>
        <begin position="71"/>
        <end position="91"/>
    </location>
</feature>
<dbReference type="Proteomes" id="UP000199659">
    <property type="component" value="Unassembled WGS sequence"/>
</dbReference>
<dbReference type="RefSeq" id="WP_242940539.1">
    <property type="nucleotide sequence ID" value="NZ_FOYZ01000010.1"/>
</dbReference>
<feature type="transmembrane region" description="Helical" evidence="1">
    <location>
        <begin position="246"/>
        <end position="266"/>
    </location>
</feature>
<keyword evidence="1" id="KW-1133">Transmembrane helix</keyword>
<dbReference type="InterPro" id="IPR008875">
    <property type="entry name" value="TraX"/>
</dbReference>
<name>A0A1I6KRV8_9FIRM</name>
<feature type="transmembrane region" description="Helical" evidence="1">
    <location>
        <begin position="97"/>
        <end position="116"/>
    </location>
</feature>
<organism evidence="2 3">
    <name type="scientific">Anaeromicropila populeti</name>
    <dbReference type="NCBI Taxonomy" id="37658"/>
    <lineage>
        <taxon>Bacteria</taxon>
        <taxon>Bacillati</taxon>
        <taxon>Bacillota</taxon>
        <taxon>Clostridia</taxon>
        <taxon>Lachnospirales</taxon>
        <taxon>Lachnospiraceae</taxon>
        <taxon>Anaeromicropila</taxon>
    </lineage>
</organism>
<sequence length="307" mass="34342">MSGSTLKLIAIFAMIIDHVAAVLVWSVAYSTNNTQMMEISHYMRMFGRIAFPIFCFLLVEGFVHTKNRRRYAIRLALFAVISEIPFDLAFSMTPFDFNAQNVFFTLFLGLVVLMGLENIQTIWKEARWLRWVSCIGILGAVYLIVGLIVPLCYQIVNIVAGWLGNTREITLSMQIFIGVIIVTLIGTIIAFVVSIEKSGIQPTSRFFTGIAMILAGVAAAELMCTDYASMGVLAIIVMYLLRKNKVASMAGGCVVLTVLAFSEYFALVNVPLISLYNGKRGMNLKYLFYVFYPAHLLILFLIGRFIL</sequence>
<dbReference type="STRING" id="37658.SAMN05661086_02636"/>
<feature type="transmembrane region" description="Helical" evidence="1">
    <location>
        <begin position="7"/>
        <end position="29"/>
    </location>
</feature>
<feature type="transmembrane region" description="Helical" evidence="1">
    <location>
        <begin position="207"/>
        <end position="240"/>
    </location>
</feature>
<reference evidence="2 3" key="1">
    <citation type="submission" date="2016-10" db="EMBL/GenBank/DDBJ databases">
        <authorList>
            <person name="de Groot N.N."/>
        </authorList>
    </citation>
    <scope>NUCLEOTIDE SEQUENCE [LARGE SCALE GENOMIC DNA]</scope>
    <source>
        <strain evidence="2 3">743A</strain>
    </source>
</reference>
<evidence type="ECO:0000313" key="2">
    <source>
        <dbReference type="EMBL" id="SFR93946.1"/>
    </source>
</evidence>
<dbReference type="Pfam" id="PF05857">
    <property type="entry name" value="TraX"/>
    <property type="match status" value="2"/>
</dbReference>
<feature type="transmembrane region" description="Helical" evidence="1">
    <location>
        <begin position="41"/>
        <end position="59"/>
    </location>
</feature>
<proteinExistence type="predicted"/>